<evidence type="ECO:0000259" key="7">
    <source>
        <dbReference type="PROSITE" id="PS50975"/>
    </source>
</evidence>
<dbReference type="InterPro" id="IPR016181">
    <property type="entry name" value="Acyl_CoA_acyltransferase"/>
</dbReference>
<dbReference type="InterPro" id="IPR003781">
    <property type="entry name" value="CoA-bd"/>
</dbReference>
<comment type="catalytic activity">
    <reaction evidence="1">
        <text>acetate + ATP + CoA = acetyl-CoA + ADP + phosphate</text>
        <dbReference type="Rhea" id="RHEA:15081"/>
        <dbReference type="ChEBI" id="CHEBI:30089"/>
        <dbReference type="ChEBI" id="CHEBI:30616"/>
        <dbReference type="ChEBI" id="CHEBI:43474"/>
        <dbReference type="ChEBI" id="CHEBI:57287"/>
        <dbReference type="ChEBI" id="CHEBI:57288"/>
        <dbReference type="ChEBI" id="CHEBI:456216"/>
        <dbReference type="EC" id="6.2.1.13"/>
    </reaction>
</comment>
<dbReference type="PANTHER" id="PTHR43334:SF1">
    <property type="entry name" value="3-HYDROXYPROPIONATE--COA LIGASE [ADP-FORMING]"/>
    <property type="match status" value="1"/>
</dbReference>
<dbReference type="Pfam" id="PF13549">
    <property type="entry name" value="ATP-grasp_5"/>
    <property type="match status" value="1"/>
</dbReference>
<dbReference type="Gene3D" id="3.30.470.20">
    <property type="entry name" value="ATP-grasp fold, B domain"/>
    <property type="match status" value="1"/>
</dbReference>
<accession>A0A133UC96</accession>
<dbReference type="Pfam" id="PF13380">
    <property type="entry name" value="CoA_binding_2"/>
    <property type="match status" value="1"/>
</dbReference>
<comment type="caution">
    <text evidence="9">The sequence shown here is derived from an EMBL/GenBank/DDBJ whole genome shotgun (WGS) entry which is preliminary data.</text>
</comment>
<dbReference type="InterPro" id="IPR036291">
    <property type="entry name" value="NAD(P)-bd_dom_sf"/>
</dbReference>
<dbReference type="PATRIC" id="fig|1698262.3.peg.44"/>
<dbReference type="Proteomes" id="UP000070195">
    <property type="component" value="Unassembled WGS sequence"/>
</dbReference>
<dbReference type="FunFam" id="3.30.1490.20:FF:000020">
    <property type="entry name" value="Protein lysine acetyltransferase"/>
    <property type="match status" value="1"/>
</dbReference>
<dbReference type="Gene3D" id="3.40.50.261">
    <property type="entry name" value="Succinyl-CoA synthetase domains"/>
    <property type="match status" value="2"/>
</dbReference>
<keyword evidence="4 6" id="KW-0547">Nucleotide-binding</keyword>
<dbReference type="SUPFAM" id="SSF52210">
    <property type="entry name" value="Succinyl-CoA synthetase domains"/>
    <property type="match status" value="2"/>
</dbReference>
<dbReference type="GO" id="GO:0005524">
    <property type="term" value="F:ATP binding"/>
    <property type="evidence" value="ECO:0007669"/>
    <property type="project" value="UniProtKB-UniRule"/>
</dbReference>
<dbReference type="SUPFAM" id="SSF51735">
    <property type="entry name" value="NAD(P)-binding Rossmann-fold domains"/>
    <property type="match status" value="1"/>
</dbReference>
<reference evidence="9 10" key="1">
    <citation type="journal article" date="2016" name="Sci. Rep.">
        <title>Metabolic traits of an uncultured archaeal lineage -MSBL1- from brine pools of the Red Sea.</title>
        <authorList>
            <person name="Mwirichia R."/>
            <person name="Alam I."/>
            <person name="Rashid M."/>
            <person name="Vinu M."/>
            <person name="Ba-Alawi W."/>
            <person name="Anthony Kamau A."/>
            <person name="Kamanda Ngugi D."/>
            <person name="Goker M."/>
            <person name="Klenk H.P."/>
            <person name="Bajic V."/>
            <person name="Stingl U."/>
        </authorList>
    </citation>
    <scope>NUCLEOTIDE SEQUENCE [LARGE SCALE GENOMIC DNA]</scope>
    <source>
        <strain evidence="9">SCGC-AAA259D18</strain>
    </source>
</reference>
<organism evidence="9 10">
    <name type="scientific">candidate division MSBL1 archaeon SCGC-AAA259D18</name>
    <dbReference type="NCBI Taxonomy" id="1698262"/>
    <lineage>
        <taxon>Archaea</taxon>
        <taxon>Methanobacteriati</taxon>
        <taxon>Methanobacteriota</taxon>
        <taxon>candidate division MSBL1</taxon>
    </lineage>
</organism>
<feature type="domain" description="ATP-grasp" evidence="7">
    <location>
        <begin position="500"/>
        <end position="536"/>
    </location>
</feature>
<dbReference type="InterPro" id="IPR013815">
    <property type="entry name" value="ATP_grasp_subdomain_1"/>
</dbReference>
<dbReference type="InterPro" id="IPR032875">
    <property type="entry name" value="Succ_CoA_lig_flav_dom"/>
</dbReference>
<evidence type="ECO:0000256" key="3">
    <source>
        <dbReference type="ARBA" id="ARBA00022598"/>
    </source>
</evidence>
<evidence type="ECO:0000256" key="2">
    <source>
        <dbReference type="ARBA" id="ARBA00012957"/>
    </source>
</evidence>
<keyword evidence="10" id="KW-1185">Reference proteome</keyword>
<dbReference type="InterPro" id="IPR000182">
    <property type="entry name" value="GNAT_dom"/>
</dbReference>
<gene>
    <name evidence="9" type="ORF">AKJ63_00770</name>
</gene>
<feature type="domain" description="N-acetyltransferase" evidence="8">
    <location>
        <begin position="741"/>
        <end position="894"/>
    </location>
</feature>
<dbReference type="PROSITE" id="PS50975">
    <property type="entry name" value="ATP_GRASP"/>
    <property type="match status" value="1"/>
</dbReference>
<proteinExistence type="predicted"/>
<dbReference type="SMART" id="SM00881">
    <property type="entry name" value="CoA_binding"/>
    <property type="match status" value="1"/>
</dbReference>
<evidence type="ECO:0000313" key="10">
    <source>
        <dbReference type="Proteomes" id="UP000070195"/>
    </source>
</evidence>
<name>A0A133UC96_9EURY</name>
<dbReference type="InterPro" id="IPR011761">
    <property type="entry name" value="ATP-grasp"/>
</dbReference>
<evidence type="ECO:0000313" key="9">
    <source>
        <dbReference type="EMBL" id="KXA91815.1"/>
    </source>
</evidence>
<dbReference type="Gene3D" id="3.30.1490.20">
    <property type="entry name" value="ATP-grasp fold, A domain"/>
    <property type="match status" value="1"/>
</dbReference>
<keyword evidence="3" id="KW-0436">Ligase</keyword>
<evidence type="ECO:0000259" key="8">
    <source>
        <dbReference type="PROSITE" id="PS51186"/>
    </source>
</evidence>
<evidence type="ECO:0000256" key="1">
    <source>
        <dbReference type="ARBA" id="ARBA00001619"/>
    </source>
</evidence>
<dbReference type="SUPFAM" id="SSF55729">
    <property type="entry name" value="Acyl-CoA N-acyltransferases (Nat)"/>
    <property type="match status" value="1"/>
</dbReference>
<evidence type="ECO:0000256" key="6">
    <source>
        <dbReference type="PROSITE-ProRule" id="PRU00409"/>
    </source>
</evidence>
<evidence type="ECO:0000256" key="5">
    <source>
        <dbReference type="ARBA" id="ARBA00022840"/>
    </source>
</evidence>
<dbReference type="Pfam" id="PF13607">
    <property type="entry name" value="Succ_CoA_lig"/>
    <property type="match status" value="1"/>
</dbReference>
<dbReference type="EC" id="6.2.1.13" evidence="2"/>
<keyword evidence="5 6" id="KW-0067">ATP-binding</keyword>
<dbReference type="InterPro" id="IPR051538">
    <property type="entry name" value="Acyl-CoA_Synth/Transferase"/>
</dbReference>
<dbReference type="Gene3D" id="3.40.50.720">
    <property type="entry name" value="NAD(P)-binding Rossmann-like Domain"/>
    <property type="match status" value="1"/>
</dbReference>
<dbReference type="Pfam" id="PF00583">
    <property type="entry name" value="Acetyltransf_1"/>
    <property type="match status" value="1"/>
</dbReference>
<dbReference type="Gene3D" id="3.40.630.30">
    <property type="match status" value="1"/>
</dbReference>
<dbReference type="SUPFAM" id="SSF56059">
    <property type="entry name" value="Glutathione synthetase ATP-binding domain-like"/>
    <property type="match status" value="1"/>
</dbReference>
<dbReference type="PANTHER" id="PTHR43334">
    <property type="entry name" value="ACETATE--COA LIGASE [ADP-FORMING]"/>
    <property type="match status" value="1"/>
</dbReference>
<dbReference type="GO" id="GO:0046872">
    <property type="term" value="F:metal ion binding"/>
    <property type="evidence" value="ECO:0007669"/>
    <property type="project" value="InterPro"/>
</dbReference>
<dbReference type="CDD" id="cd04301">
    <property type="entry name" value="NAT_SF"/>
    <property type="match status" value="1"/>
</dbReference>
<dbReference type="EMBL" id="LHXM01000011">
    <property type="protein sequence ID" value="KXA91815.1"/>
    <property type="molecule type" value="Genomic_DNA"/>
</dbReference>
<sequence>MTIENLDKFFSPSSVAVIGATDEEGSIGRTITTNLMENYEGEFFPINPNREEVRGKETFLSVENISEDIDLAVVVTPRQTVPQIIEECGKAAIPAVIIVTAGFGESDSKGKKLEKEIGRKRAKYGIRVLGPNSMGIVRPSNGFNTTLWKETPARGRTAFISQSGALGPSIFNLQARTGTGLSSFVSVGNVLDVDFGDLINYFGRDPETETILMYMESIRSPGKFLSAAKDFTKTMPIILHKAGRSSESSEAISSHVGLTPGDDSLYSALFRRSGSVRVNDIGDLFSCSEALARKCLPKGPNLAIITNAGGPGVTATDTLLNRNGKMATFSNVTKEKLKEGLEPYMSISNPIDISSDADVDDYLCSVEACLGDEGVDGILVIYTPLSEFSPNRLAERLTSICEKTSKPILASWMGKEDTQAIDILRRGGVPVMRTPEQAVKIFIYMYGYYRNRELLYETPKSLSADKITPQDQLSQRNYLKAMMKTVTREGREVLTETESKNFLETYGIPTVPTYVAKTPDKTAELAGEIGFPVVLKVNSLDIPQKSNSGLVATGLRSEEEVRGAFRKIIKRAEIEHPRAEIRGITVQSMIENINCELFLGSKKDSRFGSVVLFGRKGIGKSPYQNISVGFPPLNRTHAQRLIERTEVLRLLEGNVDRSSERLRSLQEYLSRLSQLIIDHSEIKRLNADLAVTEKGFFVIDSSILLDEDSVSEEGEPHKHLIIRPYPLKYIKKDQLNDGRRITIRPIKPEDEPLIFELFDSLSKETWRRRFFGPLRETTHEDMIRFAHVDYGREIAFVGELHEDGERKIVGMGRLIKERETSGEVAVVVGDRWQGLGLGTKLLEYLIQFAKEEQLKQIWATMQRSNDRMIHLCRKFGFQIEEMNPKSMKMVLTLKP</sequence>
<protein>
    <recommendedName>
        <fullName evidence="2">acetate--CoA ligase (ADP-forming)</fullName>
        <ecNumber evidence="2">6.2.1.13</ecNumber>
    </recommendedName>
</protein>
<dbReference type="PROSITE" id="PS51186">
    <property type="entry name" value="GNAT"/>
    <property type="match status" value="1"/>
</dbReference>
<dbReference type="GO" id="GO:0043758">
    <property type="term" value="F:acetate-CoA ligase (ADP-forming) activity"/>
    <property type="evidence" value="ECO:0007669"/>
    <property type="project" value="UniProtKB-EC"/>
</dbReference>
<evidence type="ECO:0000256" key="4">
    <source>
        <dbReference type="ARBA" id="ARBA00022741"/>
    </source>
</evidence>
<dbReference type="AlphaFoldDB" id="A0A133UC96"/>
<dbReference type="GO" id="GO:0016747">
    <property type="term" value="F:acyltransferase activity, transferring groups other than amino-acyl groups"/>
    <property type="evidence" value="ECO:0007669"/>
    <property type="project" value="InterPro"/>
</dbReference>
<dbReference type="InterPro" id="IPR016102">
    <property type="entry name" value="Succinyl-CoA_synth-like"/>
</dbReference>